<keyword evidence="9" id="KW-0539">Nucleus</keyword>
<comment type="subcellular location">
    <subcellularLocation>
        <location evidence="2">Cytoplasm</location>
    </subcellularLocation>
    <subcellularLocation>
        <location evidence="1">Nucleus</location>
    </subcellularLocation>
</comment>
<keyword evidence="14" id="KW-1185">Reference proteome</keyword>
<dbReference type="OrthoDB" id="3996471at2759"/>
<dbReference type="InterPro" id="IPR036397">
    <property type="entry name" value="RNaseH_sf"/>
</dbReference>
<dbReference type="AlphaFoldDB" id="A0A9P8TH18"/>
<evidence type="ECO:0000256" key="3">
    <source>
        <dbReference type="ARBA" id="ARBA00006357"/>
    </source>
</evidence>
<accession>A0A9P8TH18</accession>
<evidence type="ECO:0000313" key="14">
    <source>
        <dbReference type="Proteomes" id="UP000769528"/>
    </source>
</evidence>
<name>A0A9P8TH18_9ASCO</name>
<gene>
    <name evidence="13" type="ORF">WICMUC_001102</name>
</gene>
<keyword evidence="6" id="KW-0540">Nuclease</keyword>
<dbReference type="Proteomes" id="UP000769528">
    <property type="component" value="Unassembled WGS sequence"/>
</dbReference>
<dbReference type="GO" id="GO:0005634">
    <property type="term" value="C:nucleus"/>
    <property type="evidence" value="ECO:0007669"/>
    <property type="project" value="UniProtKB-SubCell"/>
</dbReference>
<dbReference type="InterPro" id="IPR012337">
    <property type="entry name" value="RNaseH-like_sf"/>
</dbReference>
<dbReference type="CDD" id="cd06145">
    <property type="entry name" value="REX1_like"/>
    <property type="match status" value="1"/>
</dbReference>
<evidence type="ECO:0000256" key="10">
    <source>
        <dbReference type="ARBA" id="ARBA00037201"/>
    </source>
</evidence>
<dbReference type="FunFam" id="3.30.420.10:FF:000031">
    <property type="entry name" value="RNA exonuclease 1"/>
    <property type="match status" value="1"/>
</dbReference>
<dbReference type="GO" id="GO:0006364">
    <property type="term" value="P:rRNA processing"/>
    <property type="evidence" value="ECO:0007669"/>
    <property type="project" value="UniProtKB-KW"/>
</dbReference>
<dbReference type="GO" id="GO:0003676">
    <property type="term" value="F:nucleic acid binding"/>
    <property type="evidence" value="ECO:0007669"/>
    <property type="project" value="InterPro"/>
</dbReference>
<keyword evidence="7" id="KW-0378">Hydrolase</keyword>
<evidence type="ECO:0000256" key="1">
    <source>
        <dbReference type="ARBA" id="ARBA00004123"/>
    </source>
</evidence>
<evidence type="ECO:0000259" key="12">
    <source>
        <dbReference type="SMART" id="SM00479"/>
    </source>
</evidence>
<evidence type="ECO:0000256" key="11">
    <source>
        <dbReference type="ARBA" id="ARBA00039985"/>
    </source>
</evidence>
<dbReference type="Gene3D" id="3.30.420.10">
    <property type="entry name" value="Ribonuclease H-like superfamily/Ribonuclease H"/>
    <property type="match status" value="1"/>
</dbReference>
<dbReference type="PANTHER" id="PTHR12801">
    <property type="entry name" value="RNA EXONUCLEASE REXO1 / RECO3 FAMILY MEMBER-RELATED"/>
    <property type="match status" value="1"/>
</dbReference>
<dbReference type="InterPro" id="IPR013520">
    <property type="entry name" value="Ribonucl_H"/>
</dbReference>
<organism evidence="13 14">
    <name type="scientific">Wickerhamomyces mucosus</name>
    <dbReference type="NCBI Taxonomy" id="1378264"/>
    <lineage>
        <taxon>Eukaryota</taxon>
        <taxon>Fungi</taxon>
        <taxon>Dikarya</taxon>
        <taxon>Ascomycota</taxon>
        <taxon>Saccharomycotina</taxon>
        <taxon>Saccharomycetes</taxon>
        <taxon>Phaffomycetales</taxon>
        <taxon>Wickerhamomycetaceae</taxon>
        <taxon>Wickerhamomyces</taxon>
    </lineage>
</organism>
<keyword evidence="8" id="KW-0269">Exonuclease</keyword>
<dbReference type="SUPFAM" id="SSF53098">
    <property type="entry name" value="Ribonuclease H-like"/>
    <property type="match status" value="1"/>
</dbReference>
<evidence type="ECO:0000256" key="5">
    <source>
        <dbReference type="ARBA" id="ARBA00022552"/>
    </source>
</evidence>
<reference evidence="13" key="1">
    <citation type="journal article" date="2021" name="Open Biol.">
        <title>Shared evolutionary footprints suggest mitochondrial oxidative damage underlies multiple complex I losses in fungi.</title>
        <authorList>
            <person name="Schikora-Tamarit M.A."/>
            <person name="Marcet-Houben M."/>
            <person name="Nosek J."/>
            <person name="Gabaldon T."/>
        </authorList>
    </citation>
    <scope>NUCLEOTIDE SEQUENCE</scope>
    <source>
        <strain evidence="13">CBS6341</strain>
    </source>
</reference>
<comment type="caution">
    <text evidence="13">The sequence shown here is derived from an EMBL/GenBank/DDBJ whole genome shotgun (WGS) entry which is preliminary data.</text>
</comment>
<sequence length="430" mass="49399">MFKSSSTLFTKVKCPKLSECVLSYCPFDHHSKRRLSSHTHHSEKEATKRQKVGNIDIPKDLLILVPKPLIGQSAPAPISQRIIFVTELSKAYIKHNVPLPNKKAVDNEFEIAKTSSSLVYNNKMKQFIRKAQRNEIEYFKPEKSQVKQLTKEETYIALKRLIPTLTTLKRNQYITEPPTSPQVQDLIAKDLKKCDRCHEDFNLSEITVKTSCKFHERKKRREQGTFYWECCEQIVGESPGCKESEHHVFKSIDPFEMKNLIPFRETADAKKAKEQRIIGLDCEMGYTSKGLELIRLTIVDFYTGKTTFDEIIKPSGVVLDLNTTWSGVSEIPETSMTLSQLQEQLFNDFIDYETIMVGHGLENDLNALRIIHHNVVDTSILFPKSLNFKYALKDLAFTFLNRKIQSGEHSSEEDSLAAIDIVKLHISRND</sequence>
<evidence type="ECO:0000256" key="2">
    <source>
        <dbReference type="ARBA" id="ARBA00004496"/>
    </source>
</evidence>
<evidence type="ECO:0000256" key="4">
    <source>
        <dbReference type="ARBA" id="ARBA00022490"/>
    </source>
</evidence>
<feature type="domain" description="Exonuclease" evidence="12">
    <location>
        <begin position="276"/>
        <end position="429"/>
    </location>
</feature>
<evidence type="ECO:0000256" key="7">
    <source>
        <dbReference type="ARBA" id="ARBA00022801"/>
    </source>
</evidence>
<comment type="function">
    <text evidence="10">3' to 5' exoribonuclease required for proper 3' end maturation of MRP RNA and of the U5L snRNA.</text>
</comment>
<evidence type="ECO:0000256" key="6">
    <source>
        <dbReference type="ARBA" id="ARBA00022722"/>
    </source>
</evidence>
<dbReference type="EMBL" id="JAEUBF010000325">
    <property type="protein sequence ID" value="KAH3679278.1"/>
    <property type="molecule type" value="Genomic_DNA"/>
</dbReference>
<dbReference type="GO" id="GO:0010629">
    <property type="term" value="P:negative regulation of gene expression"/>
    <property type="evidence" value="ECO:0007669"/>
    <property type="project" value="UniProtKB-ARBA"/>
</dbReference>
<keyword evidence="5" id="KW-0698">rRNA processing</keyword>
<keyword evidence="4" id="KW-0963">Cytoplasm</keyword>
<comment type="similarity">
    <text evidence="3">Belongs to the REXO1/REXO3 family.</text>
</comment>
<dbReference type="InterPro" id="IPR047021">
    <property type="entry name" value="REXO1/3/4-like"/>
</dbReference>
<evidence type="ECO:0000313" key="13">
    <source>
        <dbReference type="EMBL" id="KAH3679278.1"/>
    </source>
</evidence>
<proteinExistence type="inferred from homology"/>
<evidence type="ECO:0000256" key="9">
    <source>
        <dbReference type="ARBA" id="ARBA00023242"/>
    </source>
</evidence>
<dbReference type="PANTHER" id="PTHR12801:SF118">
    <property type="entry name" value="RNA EXONUCLEASE 3"/>
    <property type="match status" value="1"/>
</dbReference>
<dbReference type="InterPro" id="IPR034922">
    <property type="entry name" value="REX1-like_exo"/>
</dbReference>
<dbReference type="SMART" id="SM00479">
    <property type="entry name" value="EXOIII"/>
    <property type="match status" value="1"/>
</dbReference>
<evidence type="ECO:0000256" key="8">
    <source>
        <dbReference type="ARBA" id="ARBA00022839"/>
    </source>
</evidence>
<dbReference type="GO" id="GO:0005737">
    <property type="term" value="C:cytoplasm"/>
    <property type="evidence" value="ECO:0007669"/>
    <property type="project" value="UniProtKB-SubCell"/>
</dbReference>
<protein>
    <recommendedName>
        <fullName evidence="11">RNA exonuclease 3</fullName>
    </recommendedName>
</protein>
<dbReference type="GO" id="GO:0004527">
    <property type="term" value="F:exonuclease activity"/>
    <property type="evidence" value="ECO:0007669"/>
    <property type="project" value="UniProtKB-KW"/>
</dbReference>
<reference evidence="13" key="2">
    <citation type="submission" date="2021-01" db="EMBL/GenBank/DDBJ databases">
        <authorList>
            <person name="Schikora-Tamarit M.A."/>
        </authorList>
    </citation>
    <scope>NUCLEOTIDE SEQUENCE</scope>
    <source>
        <strain evidence="13">CBS6341</strain>
    </source>
</reference>